<dbReference type="Gene3D" id="3.40.50.11350">
    <property type="match status" value="1"/>
</dbReference>
<dbReference type="EC" id="2.4.1.-" evidence="7"/>
<dbReference type="Proteomes" id="UP000092600">
    <property type="component" value="Unassembled WGS sequence"/>
</dbReference>
<dbReference type="Gene3D" id="3.40.50.11340">
    <property type="match status" value="1"/>
</dbReference>
<dbReference type="InterPro" id="IPR004938">
    <property type="entry name" value="XG_FTase"/>
</dbReference>
<comment type="function">
    <text evidence="7">May be involved in cell wall biosynthesis.</text>
</comment>
<keyword evidence="7" id="KW-0812">Transmembrane</keyword>
<dbReference type="GO" id="GO:0032580">
    <property type="term" value="C:Golgi cisterna membrane"/>
    <property type="evidence" value="ECO:0007669"/>
    <property type="project" value="UniProtKB-SubCell"/>
</dbReference>
<evidence type="ECO:0000256" key="6">
    <source>
        <dbReference type="ARBA" id="ARBA00023316"/>
    </source>
</evidence>
<dbReference type="STRING" id="4615.A0A199UM90"/>
<keyword evidence="7" id="KW-0472">Membrane</keyword>
<keyword evidence="6 7" id="KW-0961">Cell wall biogenesis/degradation</keyword>
<organism evidence="8 9">
    <name type="scientific">Ananas comosus</name>
    <name type="common">Pineapple</name>
    <name type="synonym">Ananas ananas</name>
    <dbReference type="NCBI Taxonomy" id="4615"/>
    <lineage>
        <taxon>Eukaryota</taxon>
        <taxon>Viridiplantae</taxon>
        <taxon>Streptophyta</taxon>
        <taxon>Embryophyta</taxon>
        <taxon>Tracheophyta</taxon>
        <taxon>Spermatophyta</taxon>
        <taxon>Magnoliopsida</taxon>
        <taxon>Liliopsida</taxon>
        <taxon>Poales</taxon>
        <taxon>Bromeliaceae</taxon>
        <taxon>Bromelioideae</taxon>
        <taxon>Ananas</taxon>
    </lineage>
</organism>
<evidence type="ECO:0000256" key="3">
    <source>
        <dbReference type="ARBA" id="ARBA00022679"/>
    </source>
</evidence>
<dbReference type="EMBL" id="LSRQ01006554">
    <property type="protein sequence ID" value="OAY65992.1"/>
    <property type="molecule type" value="Genomic_DNA"/>
</dbReference>
<evidence type="ECO:0000256" key="2">
    <source>
        <dbReference type="ARBA" id="ARBA00022676"/>
    </source>
</evidence>
<accession>A0A199UM90</accession>
<evidence type="ECO:0000256" key="5">
    <source>
        <dbReference type="ARBA" id="ARBA00023180"/>
    </source>
</evidence>
<comment type="caution">
    <text evidence="8">The sequence shown here is derived from an EMBL/GenBank/DDBJ whole genome shotgun (WGS) entry which is preliminary data.</text>
</comment>
<evidence type="ECO:0000313" key="8">
    <source>
        <dbReference type="EMBL" id="OAY65992.1"/>
    </source>
</evidence>
<dbReference type="GO" id="GO:0008107">
    <property type="term" value="F:galactoside 2-alpha-L-fucosyltransferase activity"/>
    <property type="evidence" value="ECO:0007669"/>
    <property type="project" value="InterPro"/>
</dbReference>
<name>A0A199UM90_ANACO</name>
<sequence>MAGVSVFKTLMVLVIACSVALPLLVYFSEHRRTPLLIWIQDSQEDLSTTHVTHKDTLLHGLLSANFDEHSCLSRYQSAQYRKASPLSPSPDLVARLRRYEALHKKCGPNTPLYKISIEQLKSNHSTENLECNYIVWTPFNGLGNRMLTLASSFLYALLTNRVLLIHETTDLVDLFCEPFPETSWVLPSDFPVKELTKLHLGSAQSYGNMLKNKVIGVDLKASAESLPSYVYLHLEHDYRHLDRLFFCEDDQFVLRKVNWLVLQSDIYFVPSLFLVPQFEDELRRLFPNRETVFHHLGRYLFHPTNAVWGMIVRYYESYLAKAEERIGLQVRTFSRTPISFGNFSEQIISCSRQENILPHIDFEKLQPSSSKGGRLKAVLITSLYSDYYEKMKNMYYEHPTTTGEVISIYQPSHEEQQHTEKQSHNQKALAEIYLLGLCDVLVTSGWSTFGYVAQGLAGLKPWILLSPRNGKAPDPPCVRAMSMEPCFHTPPDFDCKAKKYIDMGTAVRHIRHCEDVGRGVKLVD</sequence>
<comment type="subcellular location">
    <subcellularLocation>
        <location evidence="7">Golgi apparatus</location>
        <location evidence="7">Golgi stack membrane</location>
        <topology evidence="7">Single-pass type II membrane protein</topology>
    </subcellularLocation>
</comment>
<dbReference type="GO" id="GO:0071555">
    <property type="term" value="P:cell wall organization"/>
    <property type="evidence" value="ECO:0007669"/>
    <property type="project" value="UniProtKB-UniRule"/>
</dbReference>
<evidence type="ECO:0000256" key="1">
    <source>
        <dbReference type="ARBA" id="ARBA00010481"/>
    </source>
</evidence>
<proteinExistence type="inferred from homology"/>
<feature type="transmembrane region" description="Helical" evidence="7">
    <location>
        <begin position="6"/>
        <end position="27"/>
    </location>
</feature>
<comment type="similarity">
    <text evidence="1 7">Belongs to the glycosyltransferase 37 family.</text>
</comment>
<dbReference type="GO" id="GO:0009969">
    <property type="term" value="P:xyloglucan biosynthetic process"/>
    <property type="evidence" value="ECO:0007669"/>
    <property type="project" value="TreeGrafter"/>
</dbReference>
<dbReference type="GO" id="GO:0042546">
    <property type="term" value="P:cell wall biogenesis"/>
    <property type="evidence" value="ECO:0007669"/>
    <property type="project" value="InterPro"/>
</dbReference>
<dbReference type="AlphaFoldDB" id="A0A199UM90"/>
<keyword evidence="4 7" id="KW-0333">Golgi apparatus</keyword>
<dbReference type="PANTHER" id="PTHR31889">
    <property type="entry name" value="FUCOSYLTRANSFERASE 2-RELATED"/>
    <property type="match status" value="1"/>
</dbReference>
<keyword evidence="2 7" id="KW-0328">Glycosyltransferase</keyword>
<reference evidence="8 9" key="1">
    <citation type="journal article" date="2016" name="DNA Res.">
        <title>The draft genome of MD-2 pineapple using hybrid error correction of long reads.</title>
        <authorList>
            <person name="Redwan R.M."/>
            <person name="Saidin A."/>
            <person name="Kumar S.V."/>
        </authorList>
    </citation>
    <scope>NUCLEOTIDE SEQUENCE [LARGE SCALE GENOMIC DNA]</scope>
    <source>
        <strain evidence="9">cv. MD2</strain>
        <tissue evidence="8">Leaf</tissue>
    </source>
</reference>
<keyword evidence="5" id="KW-0325">Glycoprotein</keyword>
<protein>
    <recommendedName>
        <fullName evidence="7">Fucosyltransferase</fullName>
        <ecNumber evidence="7">2.4.1.-</ecNumber>
    </recommendedName>
</protein>
<evidence type="ECO:0000313" key="9">
    <source>
        <dbReference type="Proteomes" id="UP000092600"/>
    </source>
</evidence>
<keyword evidence="3 7" id="KW-0808">Transferase</keyword>
<evidence type="ECO:0000256" key="7">
    <source>
        <dbReference type="RuleBase" id="RU367004"/>
    </source>
</evidence>
<keyword evidence="7" id="KW-1133">Transmembrane helix</keyword>
<dbReference type="Pfam" id="PF03254">
    <property type="entry name" value="XG_FTase"/>
    <property type="match status" value="1"/>
</dbReference>
<gene>
    <name evidence="8" type="ORF">ACMD2_04877</name>
</gene>
<dbReference type="FunFam" id="3.40.50.11340:FF:000005">
    <property type="entry name" value="Galactoside 2-alpha-L-fucosyltransferase"/>
    <property type="match status" value="1"/>
</dbReference>
<evidence type="ECO:0000256" key="4">
    <source>
        <dbReference type="ARBA" id="ARBA00023034"/>
    </source>
</evidence>
<dbReference type="PANTHER" id="PTHR31889:SF89">
    <property type="entry name" value="FUCOSYLTRANSFERASE"/>
    <property type="match status" value="1"/>
</dbReference>